<dbReference type="Pfam" id="PF09000">
    <property type="entry name" value="Cytotoxic"/>
    <property type="match status" value="1"/>
</dbReference>
<dbReference type="Proteomes" id="UP000709336">
    <property type="component" value="Unassembled WGS sequence"/>
</dbReference>
<organism evidence="3 4">
    <name type="scientific">Alteromonas ponticola</name>
    <dbReference type="NCBI Taxonomy" id="2720613"/>
    <lineage>
        <taxon>Bacteria</taxon>
        <taxon>Pseudomonadati</taxon>
        <taxon>Pseudomonadota</taxon>
        <taxon>Gammaproteobacteria</taxon>
        <taxon>Alteromonadales</taxon>
        <taxon>Alteromonadaceae</taxon>
        <taxon>Alteromonas/Salinimonas group</taxon>
        <taxon>Alteromonas</taxon>
    </lineage>
</organism>
<name>A0ABX1R3F8_9ALTE</name>
<dbReference type="EMBL" id="JAATNW010000007">
    <property type="protein sequence ID" value="NMH60975.1"/>
    <property type="molecule type" value="Genomic_DNA"/>
</dbReference>
<feature type="region of interest" description="Disordered" evidence="1">
    <location>
        <begin position="1"/>
        <end position="37"/>
    </location>
</feature>
<feature type="domain" description="Colicin E3-like ribonuclease" evidence="2">
    <location>
        <begin position="8"/>
        <end position="75"/>
    </location>
</feature>
<dbReference type="InterPro" id="IPR036725">
    <property type="entry name" value="ColE3_ribonuclease_sf"/>
</dbReference>
<dbReference type="SUPFAM" id="SSF63840">
    <property type="entry name" value="Ribonuclease domain of colicin E3"/>
    <property type="match status" value="1"/>
</dbReference>
<protein>
    <submittedName>
        <fullName evidence="3">Colicin E3</fullName>
    </submittedName>
</protein>
<reference evidence="3 4" key="1">
    <citation type="submission" date="2020-03" db="EMBL/GenBank/DDBJ databases">
        <title>Alteromonas ponticola sp. nov., isolated from seawater.</title>
        <authorList>
            <person name="Yoon J.-H."/>
            <person name="Kim Y.-O."/>
        </authorList>
    </citation>
    <scope>NUCLEOTIDE SEQUENCE [LARGE SCALE GENOMIC DNA]</scope>
    <source>
        <strain evidence="3 4">MYP5</strain>
    </source>
</reference>
<comment type="caution">
    <text evidence="3">The sequence shown here is derived from an EMBL/GenBank/DDBJ whole genome shotgun (WGS) entry which is preliminary data.</text>
</comment>
<evidence type="ECO:0000313" key="3">
    <source>
        <dbReference type="EMBL" id="NMH60975.1"/>
    </source>
</evidence>
<evidence type="ECO:0000313" key="4">
    <source>
        <dbReference type="Proteomes" id="UP000709336"/>
    </source>
</evidence>
<accession>A0ABX1R3F8</accession>
<dbReference type="Gene3D" id="3.10.380.10">
    <property type="entry name" value="Colicin E3-like ribonuclease domain"/>
    <property type="match status" value="1"/>
</dbReference>
<keyword evidence="4" id="KW-1185">Reference proteome</keyword>
<proteinExistence type="predicted"/>
<evidence type="ECO:0000256" key="1">
    <source>
        <dbReference type="SAM" id="MobiDB-lite"/>
    </source>
</evidence>
<evidence type="ECO:0000259" key="2">
    <source>
        <dbReference type="Pfam" id="PF09000"/>
    </source>
</evidence>
<sequence>MDSSLKYIPPPKEIDGINGLKSAKPKTAIQGGGGLRKRWKDKKGNIYEWDSQHGTVEKYNKQGKHLGEFDPNTGE</sequence>
<gene>
    <name evidence="3" type="ORF">HCJ96_13140</name>
</gene>
<dbReference type="InterPro" id="IPR009105">
    <property type="entry name" value="Colicin_E3_ribonuclease"/>
</dbReference>